<feature type="region of interest" description="Disordered" evidence="1">
    <location>
        <begin position="377"/>
        <end position="411"/>
    </location>
</feature>
<reference evidence="2" key="1">
    <citation type="submission" date="2020-02" db="EMBL/GenBank/DDBJ databases">
        <title>Bird 10,000 Genomes (B10K) Project - Family phase.</title>
        <authorList>
            <person name="Zhang G."/>
        </authorList>
    </citation>
    <scope>NUCLEOTIDE SEQUENCE</scope>
    <source>
        <strain evidence="2">B10K-DU-002-37</strain>
        <tissue evidence="2">Muscle</tissue>
    </source>
</reference>
<dbReference type="GO" id="GO:0000281">
    <property type="term" value="P:mitotic cytokinesis"/>
    <property type="evidence" value="ECO:0007669"/>
    <property type="project" value="InterPro"/>
</dbReference>
<feature type="compositionally biased region" description="Polar residues" evidence="1">
    <location>
        <begin position="1"/>
        <end position="10"/>
    </location>
</feature>
<dbReference type="PANTHER" id="PTHR14739:SF9">
    <property type="entry name" value="MICROTUBULE-ASSOCIATED PROTEIN 9"/>
    <property type="match status" value="1"/>
</dbReference>
<feature type="region of interest" description="Disordered" evidence="1">
    <location>
        <begin position="112"/>
        <end position="136"/>
    </location>
</feature>
<feature type="compositionally biased region" description="Basic and acidic residues" evidence="1">
    <location>
        <begin position="510"/>
        <end position="527"/>
    </location>
</feature>
<dbReference type="GO" id="GO:1902412">
    <property type="term" value="P:regulation of mitotic cytokinesis"/>
    <property type="evidence" value="ECO:0007669"/>
    <property type="project" value="TreeGrafter"/>
</dbReference>
<dbReference type="GO" id="GO:0000235">
    <property type="term" value="C:astral microtubule"/>
    <property type="evidence" value="ECO:0007669"/>
    <property type="project" value="TreeGrafter"/>
</dbReference>
<evidence type="ECO:0000313" key="3">
    <source>
        <dbReference type="Proteomes" id="UP000627253"/>
    </source>
</evidence>
<feature type="compositionally biased region" description="Basic and acidic residues" evidence="1">
    <location>
        <begin position="447"/>
        <end position="502"/>
    </location>
</feature>
<dbReference type="InterPro" id="IPR026106">
    <property type="entry name" value="MAP9"/>
</dbReference>
<dbReference type="OrthoDB" id="8956542at2759"/>
<comment type="caution">
    <text evidence="2">The sequence shown here is derived from an EMBL/GenBank/DDBJ whole genome shotgun (WGS) entry which is preliminary data.</text>
</comment>
<evidence type="ECO:0000313" key="2">
    <source>
        <dbReference type="EMBL" id="NXX41841.1"/>
    </source>
</evidence>
<dbReference type="EMBL" id="WAAF01006207">
    <property type="protein sequence ID" value="NXX41841.1"/>
    <property type="molecule type" value="Genomic_DNA"/>
</dbReference>
<dbReference type="PANTHER" id="PTHR14739">
    <property type="entry name" value="MICROTUBULE-ASSOCIATED PROTEIN 9"/>
    <property type="match status" value="1"/>
</dbReference>
<feature type="non-terminal residue" evidence="2">
    <location>
        <position position="1"/>
    </location>
</feature>
<feature type="non-terminal residue" evidence="2">
    <location>
        <position position="527"/>
    </location>
</feature>
<feature type="region of interest" description="Disordered" evidence="1">
    <location>
        <begin position="447"/>
        <end position="527"/>
    </location>
</feature>
<proteinExistence type="predicted"/>
<feature type="compositionally biased region" description="Basic residues" evidence="1">
    <location>
        <begin position="123"/>
        <end position="132"/>
    </location>
</feature>
<name>A0A852IIL1_9PICI</name>
<feature type="compositionally biased region" description="Acidic residues" evidence="1">
    <location>
        <begin position="60"/>
        <end position="73"/>
    </location>
</feature>
<dbReference type="Proteomes" id="UP000627253">
    <property type="component" value="Unassembled WGS sequence"/>
</dbReference>
<sequence length="527" mass="60707">EELNKNSSGAENPKKSVVIESPLSDDDSSQKADLEKVANDDLTFSFPEEKVQQMMLSESENLEDDREDDEECLESQNESDDRKINDGCSAAEVPCDNGESDHCFDLPTHELQEKSNQEEHKPIPKPRVHKPRNASASGEKEGIWMLSWCLYEPLLSCSSSYKCCDRYVPSSVCMKARFLFADKSLNAVSINREIMLNGRNEFVCCLGFKLEDNSRKSPSATEVVTSTEHEITKKLEMLIDENSCETLKIVEGQIVTDTMQEVSANDQPEHGEAKNTSEDSVKVLCICFFLPLFITMSLSSAPLKKKAKPVPSATPVSSQYLGTLKVLEDRCVQNSTELNKADSLRAAVFQNWLEKKRAHLLQLKRIEKKKAENLRNNTEKKEAVKREEASASFEAWKKQKGREAKKLSKQKKLEELKRKKAAEQNEEKTEAAQKAFEKWKERKVEYLREQSRKEKQSERIRKKKEEELIAEKRKDSMSAVEKWNEKKENYTKQKKAEKVLERRKQKIQQAKKEEKDKKAMEEYEKWL</sequence>
<accession>A0A852IIL1</accession>
<dbReference type="GO" id="GO:0008017">
    <property type="term" value="F:microtubule binding"/>
    <property type="evidence" value="ECO:0007669"/>
    <property type="project" value="TreeGrafter"/>
</dbReference>
<dbReference type="GO" id="GO:0090307">
    <property type="term" value="P:mitotic spindle assembly"/>
    <property type="evidence" value="ECO:0007669"/>
    <property type="project" value="TreeGrafter"/>
</dbReference>
<gene>
    <name evidence="2" type="primary">Map9</name>
    <name evidence="2" type="ORF">TRILEU_R16063</name>
</gene>
<protein>
    <submittedName>
        <fullName evidence="2">MAP9 protein</fullName>
    </submittedName>
</protein>
<evidence type="ECO:0000256" key="1">
    <source>
        <dbReference type="SAM" id="MobiDB-lite"/>
    </source>
</evidence>
<keyword evidence="3" id="KW-1185">Reference proteome</keyword>
<feature type="region of interest" description="Disordered" evidence="1">
    <location>
        <begin position="1"/>
        <end position="86"/>
    </location>
</feature>
<feature type="compositionally biased region" description="Basic and acidic residues" evidence="1">
    <location>
        <begin position="112"/>
        <end position="122"/>
    </location>
</feature>
<feature type="compositionally biased region" description="Basic and acidic residues" evidence="1">
    <location>
        <begin position="28"/>
        <end position="39"/>
    </location>
</feature>
<dbReference type="AlphaFoldDB" id="A0A852IIL1"/>
<organism evidence="2 3">
    <name type="scientific">Tricholaema leucomelas</name>
    <name type="common">pied barbet</name>
    <dbReference type="NCBI Taxonomy" id="240729"/>
    <lineage>
        <taxon>Eukaryota</taxon>
        <taxon>Metazoa</taxon>
        <taxon>Chordata</taxon>
        <taxon>Craniata</taxon>
        <taxon>Vertebrata</taxon>
        <taxon>Euteleostomi</taxon>
        <taxon>Archelosauria</taxon>
        <taxon>Archosauria</taxon>
        <taxon>Dinosauria</taxon>
        <taxon>Saurischia</taxon>
        <taxon>Theropoda</taxon>
        <taxon>Coelurosauria</taxon>
        <taxon>Aves</taxon>
        <taxon>Neognathae</taxon>
        <taxon>Neoaves</taxon>
        <taxon>Telluraves</taxon>
        <taxon>Coraciimorphae</taxon>
        <taxon>Piciformes</taxon>
        <taxon>Lybiidae</taxon>
        <taxon>Tricholaema lacrymosa</taxon>
    </lineage>
</organism>